<proteinExistence type="inferred from homology"/>
<dbReference type="GO" id="GO:0031119">
    <property type="term" value="P:tRNA pseudouridine synthesis"/>
    <property type="evidence" value="ECO:0007669"/>
    <property type="project" value="UniProtKB-UniRule"/>
</dbReference>
<sequence>MNGILNINKPSGLTSFGVVSKVRHIYSQKRVGHGGTLDPSATGVIPVFLGNATRLIEYLSSVRKTYLAEIELGTETDSYDSEGEITSRKSCEYITADMVRNTLPDFLGEITQIPPMYSAVKHRGVRLYNLARQGIEVERNPRKAVIYSIEFLGFASPVLRLRIECGHGTYIRSIAFDLGRKLGCGAYLKILVRESYGPFHLATSLDLADLEAAESEGRLADILLPPEAAVGHLPRITLDDESVTRLVNGLEIRLEMTGQPEAMAVYSAENRFAAVIRPETDGSWHPAKVFLSPCPKKNAD</sequence>
<feature type="domain" description="Pseudouridine synthase II N-terminal" evidence="6">
    <location>
        <begin position="23"/>
        <end position="171"/>
    </location>
</feature>
<dbReference type="GO" id="GO:1990481">
    <property type="term" value="P:mRNA pseudouridine synthesis"/>
    <property type="evidence" value="ECO:0007669"/>
    <property type="project" value="TreeGrafter"/>
</dbReference>
<dbReference type="InterPro" id="IPR002501">
    <property type="entry name" value="PsdUridine_synth_N"/>
</dbReference>
<gene>
    <name evidence="5 8" type="primary">truB</name>
    <name evidence="8" type="ORF">DA01_08330</name>
</gene>
<dbReference type="Proteomes" id="UP000053577">
    <property type="component" value="Unassembled WGS sequence"/>
</dbReference>
<dbReference type="PATRIC" id="fig|61435.5.peg.1637"/>
<evidence type="ECO:0000259" key="6">
    <source>
        <dbReference type="Pfam" id="PF01509"/>
    </source>
</evidence>
<comment type="similarity">
    <text evidence="2 5">Belongs to the pseudouridine synthase TruB family. Type 1 subfamily.</text>
</comment>
<reference evidence="8 9" key="1">
    <citation type="journal article" date="2015" name="Sci. Rep.">
        <title>A comparative genomics and reductive dehalogenase gene transcription study of two chloroethene-respiring bacteria, Dehalococcoides mccartyi strains MB and 11a.</title>
        <authorList>
            <person name="Low A."/>
            <person name="Shen Z."/>
            <person name="Cheng D."/>
            <person name="Rogers M.J."/>
            <person name="Lee P.K."/>
            <person name="He J."/>
        </authorList>
    </citation>
    <scope>NUCLEOTIDE SEQUENCE [LARGE SCALE GENOMIC DNA]</scope>
    <source>
        <strain evidence="8 9">MB</strain>
    </source>
</reference>
<comment type="function">
    <text evidence="5">Responsible for synthesis of pseudouridine from uracil-55 in the psi GC loop of transfer RNAs.</text>
</comment>
<evidence type="ECO:0000259" key="7">
    <source>
        <dbReference type="Pfam" id="PF16198"/>
    </source>
</evidence>
<feature type="domain" description="tRNA pseudouridylate synthase B C-terminal" evidence="7">
    <location>
        <begin position="172"/>
        <end position="230"/>
    </location>
</feature>
<evidence type="ECO:0000313" key="8">
    <source>
        <dbReference type="EMBL" id="KSV16082.1"/>
    </source>
</evidence>
<organism evidence="8 9">
    <name type="scientific">Dehalococcoides mccartyi</name>
    <dbReference type="NCBI Taxonomy" id="61435"/>
    <lineage>
        <taxon>Bacteria</taxon>
        <taxon>Bacillati</taxon>
        <taxon>Chloroflexota</taxon>
        <taxon>Dehalococcoidia</taxon>
        <taxon>Dehalococcoidales</taxon>
        <taxon>Dehalococcoidaceae</taxon>
        <taxon>Dehalococcoides</taxon>
    </lineage>
</organism>
<dbReference type="GO" id="GO:0160148">
    <property type="term" value="F:tRNA pseudouridine(55) synthase activity"/>
    <property type="evidence" value="ECO:0007669"/>
    <property type="project" value="UniProtKB-EC"/>
</dbReference>
<accession>A0A0V8LX49</accession>
<comment type="catalytic activity">
    <reaction evidence="1 5">
        <text>uridine(55) in tRNA = pseudouridine(55) in tRNA</text>
        <dbReference type="Rhea" id="RHEA:42532"/>
        <dbReference type="Rhea" id="RHEA-COMP:10101"/>
        <dbReference type="Rhea" id="RHEA-COMP:10102"/>
        <dbReference type="ChEBI" id="CHEBI:65314"/>
        <dbReference type="ChEBI" id="CHEBI:65315"/>
        <dbReference type="EC" id="5.4.99.25"/>
    </reaction>
</comment>
<dbReference type="PANTHER" id="PTHR13767:SF2">
    <property type="entry name" value="PSEUDOURIDYLATE SYNTHASE TRUB1"/>
    <property type="match status" value="1"/>
</dbReference>
<dbReference type="HAMAP" id="MF_01080">
    <property type="entry name" value="TruB_bact"/>
    <property type="match status" value="1"/>
</dbReference>
<dbReference type="SUPFAM" id="SSF55120">
    <property type="entry name" value="Pseudouridine synthase"/>
    <property type="match status" value="1"/>
</dbReference>
<dbReference type="PANTHER" id="PTHR13767">
    <property type="entry name" value="TRNA-PSEUDOURIDINE SYNTHASE"/>
    <property type="match status" value="1"/>
</dbReference>
<feature type="active site" description="Nucleophile" evidence="5">
    <location>
        <position position="38"/>
    </location>
</feature>
<dbReference type="OrthoDB" id="9802309at2"/>
<comment type="caution">
    <text evidence="8">The sequence shown here is derived from an EMBL/GenBank/DDBJ whole genome shotgun (WGS) entry which is preliminary data.</text>
</comment>
<name>A0A0V8LX49_9CHLR</name>
<dbReference type="EMBL" id="JGYD01000029">
    <property type="protein sequence ID" value="KSV16082.1"/>
    <property type="molecule type" value="Genomic_DNA"/>
</dbReference>
<keyword evidence="4 5" id="KW-0413">Isomerase</keyword>
<dbReference type="GO" id="GO:0003723">
    <property type="term" value="F:RNA binding"/>
    <property type="evidence" value="ECO:0007669"/>
    <property type="project" value="InterPro"/>
</dbReference>
<keyword evidence="3 5" id="KW-0819">tRNA processing</keyword>
<dbReference type="Pfam" id="PF16198">
    <property type="entry name" value="TruB_C_2"/>
    <property type="match status" value="1"/>
</dbReference>
<dbReference type="InterPro" id="IPR014780">
    <property type="entry name" value="tRNA_psdUridine_synth_TruB"/>
</dbReference>
<dbReference type="Pfam" id="PF01509">
    <property type="entry name" value="TruB_N"/>
    <property type="match status" value="1"/>
</dbReference>
<evidence type="ECO:0000256" key="4">
    <source>
        <dbReference type="ARBA" id="ARBA00023235"/>
    </source>
</evidence>
<dbReference type="InterPro" id="IPR032819">
    <property type="entry name" value="TruB_C"/>
</dbReference>
<evidence type="ECO:0000256" key="3">
    <source>
        <dbReference type="ARBA" id="ARBA00022694"/>
    </source>
</evidence>
<protein>
    <recommendedName>
        <fullName evidence="5">tRNA pseudouridine synthase B</fullName>
        <ecNumber evidence="5">5.4.99.25</ecNumber>
    </recommendedName>
    <alternativeName>
        <fullName evidence="5">tRNA pseudouridine(55) synthase</fullName>
        <shortName evidence="5">Psi55 synthase</shortName>
    </alternativeName>
    <alternativeName>
        <fullName evidence="5">tRNA pseudouridylate synthase</fullName>
    </alternativeName>
    <alternativeName>
        <fullName evidence="5">tRNA-uridine isomerase</fullName>
    </alternativeName>
</protein>
<evidence type="ECO:0000256" key="5">
    <source>
        <dbReference type="HAMAP-Rule" id="MF_01080"/>
    </source>
</evidence>
<evidence type="ECO:0000313" key="9">
    <source>
        <dbReference type="Proteomes" id="UP000053577"/>
    </source>
</evidence>
<dbReference type="InterPro" id="IPR020103">
    <property type="entry name" value="PsdUridine_synth_cat_dom_sf"/>
</dbReference>
<dbReference type="NCBIfam" id="TIGR00431">
    <property type="entry name" value="TruB"/>
    <property type="match status" value="1"/>
</dbReference>
<evidence type="ECO:0000256" key="1">
    <source>
        <dbReference type="ARBA" id="ARBA00000385"/>
    </source>
</evidence>
<dbReference type="AlphaFoldDB" id="A0A0V8LX49"/>
<dbReference type="CDD" id="cd02573">
    <property type="entry name" value="PseudoU_synth_EcTruB"/>
    <property type="match status" value="1"/>
</dbReference>
<dbReference type="EC" id="5.4.99.25" evidence="5"/>
<dbReference type="Gene3D" id="3.30.2350.10">
    <property type="entry name" value="Pseudouridine synthase"/>
    <property type="match status" value="1"/>
</dbReference>
<evidence type="ECO:0000256" key="2">
    <source>
        <dbReference type="ARBA" id="ARBA00005642"/>
    </source>
</evidence>
<dbReference type="RefSeq" id="WP_058292969.1">
    <property type="nucleotide sequence ID" value="NZ_JGYD01000029.1"/>
</dbReference>